<name>A0A319EGC0_ASPSB</name>
<evidence type="ECO:0000256" key="2">
    <source>
        <dbReference type="SAM" id="SignalP"/>
    </source>
</evidence>
<dbReference type="VEuPathDB" id="FungiDB:BO78DRAFT_394900"/>
<keyword evidence="2" id="KW-0732">Signal</keyword>
<feature type="compositionally biased region" description="Acidic residues" evidence="1">
    <location>
        <begin position="75"/>
        <end position="125"/>
    </location>
</feature>
<evidence type="ECO:0000313" key="4">
    <source>
        <dbReference type="Proteomes" id="UP000248423"/>
    </source>
</evidence>
<reference evidence="3 4" key="1">
    <citation type="submission" date="2018-02" db="EMBL/GenBank/DDBJ databases">
        <title>The genomes of Aspergillus section Nigri reveals drivers in fungal speciation.</title>
        <authorList>
            <consortium name="DOE Joint Genome Institute"/>
            <person name="Vesth T.C."/>
            <person name="Nybo J."/>
            <person name="Theobald S."/>
            <person name="Brandl J."/>
            <person name="Frisvad J.C."/>
            <person name="Nielsen K.F."/>
            <person name="Lyhne E.K."/>
            <person name="Kogle M.E."/>
            <person name="Kuo A."/>
            <person name="Riley R."/>
            <person name="Clum A."/>
            <person name="Nolan M."/>
            <person name="Lipzen A."/>
            <person name="Salamov A."/>
            <person name="Henrissat B."/>
            <person name="Wiebenga A."/>
            <person name="De vries R.P."/>
            <person name="Grigoriev I.V."/>
            <person name="Mortensen U.H."/>
            <person name="Andersen M.R."/>
            <person name="Baker S.E."/>
        </authorList>
    </citation>
    <scope>NUCLEOTIDE SEQUENCE [LARGE SCALE GENOMIC DNA]</scope>
    <source>
        <strain evidence="3 4">CBS 121057</strain>
    </source>
</reference>
<evidence type="ECO:0000313" key="3">
    <source>
        <dbReference type="EMBL" id="PYI09382.1"/>
    </source>
</evidence>
<dbReference type="Proteomes" id="UP000248423">
    <property type="component" value="Unassembled WGS sequence"/>
</dbReference>
<organism evidence="3 4">
    <name type="scientific">Aspergillus sclerotiicarbonarius (strain CBS 121057 / IBT 28362)</name>
    <dbReference type="NCBI Taxonomy" id="1448318"/>
    <lineage>
        <taxon>Eukaryota</taxon>
        <taxon>Fungi</taxon>
        <taxon>Dikarya</taxon>
        <taxon>Ascomycota</taxon>
        <taxon>Pezizomycotina</taxon>
        <taxon>Eurotiomycetes</taxon>
        <taxon>Eurotiomycetidae</taxon>
        <taxon>Eurotiales</taxon>
        <taxon>Aspergillaceae</taxon>
        <taxon>Aspergillus</taxon>
        <taxon>Aspergillus subgen. Circumdati</taxon>
    </lineage>
</organism>
<dbReference type="EMBL" id="KZ826327">
    <property type="protein sequence ID" value="PYI09382.1"/>
    <property type="molecule type" value="Genomic_DNA"/>
</dbReference>
<gene>
    <name evidence="3" type="ORF">BO78DRAFT_394900</name>
</gene>
<sequence length="148" mass="16759">MARFNSLLTMRVLAVMMMVILGVNSEAPLPRCDEVAARGFDTGPEGVACSVDMIISHGVSSILGFEQLTGHPEDDFYTCDVDDGEEDEYGEDEEEEQNDDEEEEEEEDDDDDDDDKEWDNTEDGQEMVPREMFCHLCQHQHILQSESS</sequence>
<dbReference type="AlphaFoldDB" id="A0A319EGC0"/>
<proteinExistence type="predicted"/>
<feature type="region of interest" description="Disordered" evidence="1">
    <location>
        <begin position="73"/>
        <end position="132"/>
    </location>
</feature>
<protein>
    <submittedName>
        <fullName evidence="3">Uncharacterized protein</fullName>
    </submittedName>
</protein>
<feature type="signal peptide" evidence="2">
    <location>
        <begin position="1"/>
        <end position="25"/>
    </location>
</feature>
<accession>A0A319EGC0</accession>
<evidence type="ECO:0000256" key="1">
    <source>
        <dbReference type="SAM" id="MobiDB-lite"/>
    </source>
</evidence>
<keyword evidence="4" id="KW-1185">Reference proteome</keyword>
<feature type="chain" id="PRO_5016259452" evidence="2">
    <location>
        <begin position="26"/>
        <end position="148"/>
    </location>
</feature>
<dbReference type="OrthoDB" id="10351384at2759"/>